<sequence length="1587" mass="178092">MARRKTSVKTAEQLTAPRRTSMRKTLQPPAEGMATAPKSVKKTLQPSAEGTVPAPKSVKSAQEISAELKFLEDENYARLKIRLDQLERNIDLSMTQINRKLEAGLSPGAPNLADLNNKLMQLGENALASNRQLGEKISEIESSCRDIHGRVQAEAQGLTDLTSRVAGLGDDSVAHRLEGEISKLEAKCREILAQVEVENNGQVVIAPPNQTNNLDQEEILALQANLEWIRKAVRTSEEATIENQKELLRHREELNKMQILGKQFSEQIANLEKSSRQNQKKVAGHTFDIKSLFERCQSVTQRQDEIDAELKAVKVIVSDLSDLRLSMLDTAVQHQPMEIDGPATKIGAYNADSANLMELVIKKCSDVQETQNHNLSAAVESLKQWVVSSQKTELQRTFEQAKQNSSEIQDQRQELNALKDVKQQDQQRLSEKLASMENNEIQLFRGNGPNQLMNVANTESIMGLVIGHLIQKGRCDETLSLIEHKLRADLESHLAAQSKELQPAINQNRQNSAELVQQRLQIRSMLDFKAEIEAKILGLEQARERNEANFCKANSDIHSLKEQNQVISQQQNHIDKNVAELSEKHIKSKELSPIAQQAKKMSIELSKQGAQLENMAHVKAQIEGQVLALEKASEITQSAVTKSNSAIDSLVASDSPEFQVLIDKMKHMEKTMLKLSNFMDMQMNSCPQNKNTVKNQLPQRKPHSPSSPILIDDGFVTVEEGISEEEGHRSQFTRGSGVQDDSDIEADDEDELDSRRDNLENPLSKRAPQNYTANSGARKPTDEESDSSLDQTPSRPLRPPGKLNRSKKWMRMDKRTGSSKPKRKGLREERRAMLSGDEHDDKCLSNAVQKHIRVLTGLLRHKNAFPRSASRQDLDKLPELEDGTSPVSVAAPELIRNVVSSWDPDEEMGDSFSAYCLRRLKQYGLPFVGLCILRENPKALEWNRRTAAFCNDTFYNAIVVGDYGKLFPAKYDFFGAGVARAKVLIQIHLDYRITEMRKDFKRSEDAQEKREDEQQKDRRNARRVDLAKRRFETCRATSEYSRYQDLFVDERLCSSDESIADPDGNTRVKHVPVWRSNRATQLVEEIDERTKANRAKSRAGRKPGKRISRGADAPIGGARVSRELPEDCYVRSWLNSLSKENRRELQRQVGEKFDKESDKLKKKVFEILIDGIKIHTNINLSTKDFVQSASQAISWFSTKEYSFKHFWYSSSFENPDSAVLGADWTEELVDTSHSDRAQCRKDLDQHNSDPNPVTFPLDQSIYIDATHETVITAVIFALNLTSLAHSGPLPTDRRLEPRSFSSTHIAPFGAQLAAQVLSCPTAPGSSSTSKSIRFISNDAVIPLDGLHGCETNLNTGQCDLDNFITGLETRLSEIDYQQTCFGCLQSTTPSRTRFPATALANLIRHKPSNNSHATDPLPSPYLPNSTNPYITTPGEDLNNFMWDTGCPSVSPSRTHDDEELYEIAWLYQPSIGKRTRPTPQPIVTCRDLLPLASVPIGNFGRPEDRMEQELEELGNDEHRSGMGYSPYMHDDVHPFNPLPSTPSAHLHAGFSSPIAAPRTPACGRTAATQDDQFTINHPPLRSSSIPQ</sequence>
<keyword evidence="2" id="KW-1185">Reference proteome</keyword>
<organism evidence="1 2">
    <name type="scientific">Puccinia striiformis f. sp. tritici</name>
    <dbReference type="NCBI Taxonomy" id="168172"/>
    <lineage>
        <taxon>Eukaryota</taxon>
        <taxon>Fungi</taxon>
        <taxon>Dikarya</taxon>
        <taxon>Basidiomycota</taxon>
        <taxon>Pucciniomycotina</taxon>
        <taxon>Pucciniomycetes</taxon>
        <taxon>Pucciniales</taxon>
        <taxon>Pucciniaceae</taxon>
        <taxon>Puccinia</taxon>
    </lineage>
</organism>
<dbReference type="EMBL" id="CM045870">
    <property type="protein sequence ID" value="KAI7954090.1"/>
    <property type="molecule type" value="Genomic_DNA"/>
</dbReference>
<dbReference type="Proteomes" id="UP001060170">
    <property type="component" value="Chromosome 6"/>
</dbReference>
<evidence type="ECO:0000313" key="1">
    <source>
        <dbReference type="EMBL" id="KAI7954090.1"/>
    </source>
</evidence>
<proteinExistence type="predicted"/>
<name>A0ACC0EIF9_9BASI</name>
<protein>
    <submittedName>
        <fullName evidence="1">Uncharacterized protein</fullName>
    </submittedName>
</protein>
<reference evidence="2" key="1">
    <citation type="journal article" date="2018" name="BMC Genomics">
        <title>Genomic insights into host adaptation between the wheat stripe rust pathogen (Puccinia striiformis f. sp. tritici) and the barley stripe rust pathogen (Puccinia striiformis f. sp. hordei).</title>
        <authorList>
            <person name="Xia C."/>
            <person name="Wang M."/>
            <person name="Yin C."/>
            <person name="Cornejo O.E."/>
            <person name="Hulbert S.H."/>
            <person name="Chen X."/>
        </authorList>
    </citation>
    <scope>NUCLEOTIDE SEQUENCE [LARGE SCALE GENOMIC DNA]</scope>
    <source>
        <strain evidence="2">93-210</strain>
    </source>
</reference>
<reference evidence="2" key="2">
    <citation type="journal article" date="2018" name="Mol. Plant Microbe Interact.">
        <title>Genome sequence resources for the wheat stripe rust pathogen (Puccinia striiformis f. sp. tritici) and the barley stripe rust pathogen (Puccinia striiformis f. sp. hordei).</title>
        <authorList>
            <person name="Xia C."/>
            <person name="Wang M."/>
            <person name="Yin C."/>
            <person name="Cornejo O.E."/>
            <person name="Hulbert S.H."/>
            <person name="Chen X."/>
        </authorList>
    </citation>
    <scope>NUCLEOTIDE SEQUENCE [LARGE SCALE GENOMIC DNA]</scope>
    <source>
        <strain evidence="2">93-210</strain>
    </source>
</reference>
<reference evidence="1 2" key="3">
    <citation type="journal article" date="2022" name="Microbiol. Spectr.">
        <title>Folding features and dynamics of 3D genome architecture in plant fungal pathogens.</title>
        <authorList>
            <person name="Xia C."/>
        </authorList>
    </citation>
    <scope>NUCLEOTIDE SEQUENCE [LARGE SCALE GENOMIC DNA]</scope>
    <source>
        <strain evidence="1 2">93-210</strain>
    </source>
</reference>
<gene>
    <name evidence="1" type="ORF">MJO28_006637</name>
</gene>
<evidence type="ECO:0000313" key="2">
    <source>
        <dbReference type="Proteomes" id="UP001060170"/>
    </source>
</evidence>
<accession>A0ACC0EIF9</accession>
<comment type="caution">
    <text evidence="1">The sequence shown here is derived from an EMBL/GenBank/DDBJ whole genome shotgun (WGS) entry which is preliminary data.</text>
</comment>